<evidence type="ECO:0000256" key="4">
    <source>
        <dbReference type="ARBA" id="ARBA00023274"/>
    </source>
</evidence>
<sequence length="138" mass="15122">MLLPKKVKFRKWQTGRTNPNKARVATRGATLSFGNFGLKAETAGRIRSNQIEAARKTISRQMAKTGKLWIRIFPDRPFTAKGAEVGMGKGKGDPQGYEAQVVPGSLIFEVDGLTDAIAREALRKAGAKLPIKTRIVSR</sequence>
<dbReference type="GO" id="GO:0000049">
    <property type="term" value="F:tRNA binding"/>
    <property type="evidence" value="ECO:0007669"/>
    <property type="project" value="UniProtKB-KW"/>
</dbReference>
<evidence type="ECO:0000256" key="2">
    <source>
        <dbReference type="ARBA" id="ARBA00022555"/>
    </source>
</evidence>
<dbReference type="SUPFAM" id="SSF54686">
    <property type="entry name" value="Ribosomal protein L16p/L10e"/>
    <property type="match status" value="1"/>
</dbReference>
<dbReference type="InterPro" id="IPR016180">
    <property type="entry name" value="Ribosomal_uL16_dom"/>
</dbReference>
<dbReference type="PANTHER" id="PTHR12220:SF13">
    <property type="entry name" value="LARGE RIBOSOMAL SUBUNIT PROTEIN UL16M"/>
    <property type="match status" value="1"/>
</dbReference>
<dbReference type="InterPro" id="IPR000114">
    <property type="entry name" value="Ribosomal_uL16_bact-type"/>
</dbReference>
<dbReference type="PANTHER" id="PTHR12220">
    <property type="entry name" value="50S/60S RIBOSOMAL PROTEIN L16"/>
    <property type="match status" value="1"/>
</dbReference>
<dbReference type="AlphaFoldDB" id="A0A1G2QKB0"/>
<keyword evidence="2 6" id="KW-0820">tRNA-binding</keyword>
<dbReference type="HAMAP" id="MF_01342">
    <property type="entry name" value="Ribosomal_uL16"/>
    <property type="match status" value="1"/>
</dbReference>
<keyword evidence="3 6" id="KW-0689">Ribosomal protein</keyword>
<dbReference type="CDD" id="cd01433">
    <property type="entry name" value="Ribosomal_L16_L10e"/>
    <property type="match status" value="1"/>
</dbReference>
<keyword evidence="6 8" id="KW-0699">rRNA-binding</keyword>
<dbReference type="PRINTS" id="PR00060">
    <property type="entry name" value="RIBOSOMALL16"/>
</dbReference>
<dbReference type="EMBL" id="MHTM01000041">
    <property type="protein sequence ID" value="OHA60986.1"/>
    <property type="molecule type" value="Genomic_DNA"/>
</dbReference>
<evidence type="ECO:0000313" key="9">
    <source>
        <dbReference type="EMBL" id="OHA60986.1"/>
    </source>
</evidence>
<comment type="similarity">
    <text evidence="1 6 7">Belongs to the universal ribosomal protein uL16 family.</text>
</comment>
<dbReference type="FunFam" id="3.90.1170.10:FF:000001">
    <property type="entry name" value="50S ribosomal protein L16"/>
    <property type="match status" value="1"/>
</dbReference>
<comment type="subunit">
    <text evidence="6 8">Part of the 50S ribosomal subunit.</text>
</comment>
<organism evidence="9 10">
    <name type="scientific">Candidatus Vogelbacteria bacterium RIFOXYD2_FULL_44_9</name>
    <dbReference type="NCBI Taxonomy" id="1802441"/>
    <lineage>
        <taxon>Bacteria</taxon>
        <taxon>Candidatus Vogeliibacteriota</taxon>
    </lineage>
</organism>
<evidence type="ECO:0000256" key="8">
    <source>
        <dbReference type="RuleBase" id="RU004414"/>
    </source>
</evidence>
<comment type="caution">
    <text evidence="9">The sequence shown here is derived from an EMBL/GenBank/DDBJ whole genome shotgun (WGS) entry which is preliminary data.</text>
</comment>
<gene>
    <name evidence="6" type="primary">rplP</name>
    <name evidence="9" type="ORF">A2556_02190</name>
</gene>
<comment type="function">
    <text evidence="6 8">Binds 23S rRNA and is also seen to make contacts with the A and possibly P site tRNAs.</text>
</comment>
<reference evidence="9 10" key="1">
    <citation type="journal article" date="2016" name="Nat. Commun.">
        <title>Thousands of microbial genomes shed light on interconnected biogeochemical processes in an aquifer system.</title>
        <authorList>
            <person name="Anantharaman K."/>
            <person name="Brown C.T."/>
            <person name="Hug L.A."/>
            <person name="Sharon I."/>
            <person name="Castelle C.J."/>
            <person name="Probst A.J."/>
            <person name="Thomas B.C."/>
            <person name="Singh A."/>
            <person name="Wilkins M.J."/>
            <person name="Karaoz U."/>
            <person name="Brodie E.L."/>
            <person name="Williams K.H."/>
            <person name="Hubbard S.S."/>
            <person name="Banfield J.F."/>
        </authorList>
    </citation>
    <scope>NUCLEOTIDE SEQUENCE [LARGE SCALE GENOMIC DNA]</scope>
</reference>
<dbReference type="Proteomes" id="UP000177140">
    <property type="component" value="Unassembled WGS sequence"/>
</dbReference>
<keyword evidence="6 8" id="KW-0694">RNA-binding</keyword>
<name>A0A1G2QKB0_9BACT</name>
<evidence type="ECO:0000256" key="3">
    <source>
        <dbReference type="ARBA" id="ARBA00022980"/>
    </source>
</evidence>
<dbReference type="InterPro" id="IPR036920">
    <property type="entry name" value="Ribosomal_uL16_sf"/>
</dbReference>
<dbReference type="InterPro" id="IPR047873">
    <property type="entry name" value="Ribosomal_uL16"/>
</dbReference>
<dbReference type="GO" id="GO:0006412">
    <property type="term" value="P:translation"/>
    <property type="evidence" value="ECO:0007669"/>
    <property type="project" value="UniProtKB-UniRule"/>
</dbReference>
<dbReference type="GO" id="GO:0019843">
    <property type="term" value="F:rRNA binding"/>
    <property type="evidence" value="ECO:0007669"/>
    <property type="project" value="UniProtKB-UniRule"/>
</dbReference>
<keyword evidence="4 6" id="KW-0687">Ribonucleoprotein</keyword>
<accession>A0A1G2QKB0</accession>
<protein>
    <recommendedName>
        <fullName evidence="5 6">Large ribosomal subunit protein uL16</fullName>
    </recommendedName>
</protein>
<dbReference type="Pfam" id="PF00252">
    <property type="entry name" value="Ribosomal_L16"/>
    <property type="match status" value="1"/>
</dbReference>
<dbReference type="Gene3D" id="3.90.1170.10">
    <property type="entry name" value="Ribosomal protein L10e/L16"/>
    <property type="match status" value="1"/>
</dbReference>
<evidence type="ECO:0000313" key="10">
    <source>
        <dbReference type="Proteomes" id="UP000177140"/>
    </source>
</evidence>
<evidence type="ECO:0000256" key="7">
    <source>
        <dbReference type="RuleBase" id="RU004413"/>
    </source>
</evidence>
<evidence type="ECO:0000256" key="1">
    <source>
        <dbReference type="ARBA" id="ARBA00008931"/>
    </source>
</evidence>
<dbReference type="GO" id="GO:0003735">
    <property type="term" value="F:structural constituent of ribosome"/>
    <property type="evidence" value="ECO:0007669"/>
    <property type="project" value="InterPro"/>
</dbReference>
<dbReference type="GO" id="GO:0022625">
    <property type="term" value="C:cytosolic large ribosomal subunit"/>
    <property type="evidence" value="ECO:0007669"/>
    <property type="project" value="TreeGrafter"/>
</dbReference>
<evidence type="ECO:0000256" key="6">
    <source>
        <dbReference type="HAMAP-Rule" id="MF_01342"/>
    </source>
</evidence>
<dbReference type="NCBIfam" id="TIGR01164">
    <property type="entry name" value="rplP_bact"/>
    <property type="match status" value="1"/>
</dbReference>
<evidence type="ECO:0000256" key="5">
    <source>
        <dbReference type="ARBA" id="ARBA00035198"/>
    </source>
</evidence>
<proteinExistence type="inferred from homology"/>